<feature type="transmembrane region" description="Helical" evidence="5">
    <location>
        <begin position="21"/>
        <end position="42"/>
    </location>
</feature>
<dbReference type="PROSITE" id="PS50850">
    <property type="entry name" value="MFS"/>
    <property type="match status" value="1"/>
</dbReference>
<feature type="transmembrane region" description="Helical" evidence="5">
    <location>
        <begin position="91"/>
        <end position="109"/>
    </location>
</feature>
<dbReference type="InterPro" id="IPR011701">
    <property type="entry name" value="MFS"/>
</dbReference>
<evidence type="ECO:0000256" key="3">
    <source>
        <dbReference type="ARBA" id="ARBA00022989"/>
    </source>
</evidence>
<dbReference type="PANTHER" id="PTHR23508">
    <property type="entry name" value="CARBOXYLIC ACID TRANSPORTER PROTEIN HOMOLOG"/>
    <property type="match status" value="1"/>
</dbReference>
<evidence type="ECO:0000256" key="5">
    <source>
        <dbReference type="SAM" id="Phobius"/>
    </source>
</evidence>
<feature type="transmembrane region" description="Helical" evidence="5">
    <location>
        <begin position="62"/>
        <end position="79"/>
    </location>
</feature>
<sequence>MSGSIVESVRHQIDSSSVSPTQLIVFFIAFMLNVLDGFDVVAMSVTMPALTDDWGISATEKGYILSAALIGMTLGAIYLAPFADKIGRRKILLIATLMIGISMIITGFIPPSVEWMIVIRAISGLGIGIIFASSATVGAEFAPEKIRNLVVTVVIMGYATGATIVGPIASLIINHAGWEMVFVYGGLFTLFMTLMIYLYLPESVEFVASQSGNDRDKLTKINAVLAKMRCPQISSASNFSVKPNEKISVASLFADKMGMQTCGVWIIYFMGFMSLYFLMSWIPTLFVNSGYAREEGIAALTLYNLGAVAGIVVIGLISTKVKLAKPICIYFIGSAGFLFYVAYAQPESIAALNVLIFIIGFLLQGAFTAMYAMAARVYPARIRATGIGWAAGLGRVGAILSPILAGYLVAASWGMYGLFLLFALPLIISGVIVYWYKH</sequence>
<dbReference type="InterPro" id="IPR036259">
    <property type="entry name" value="MFS_trans_sf"/>
</dbReference>
<reference evidence="7 8" key="1">
    <citation type="submission" date="2016-11" db="EMBL/GenBank/DDBJ databases">
        <title>Networking in microbes: conjugative elements and plasmids in the genus Alteromonas.</title>
        <authorList>
            <person name="Lopez-Perez M."/>
            <person name="Ramon-Marco N."/>
            <person name="Rodriguez-Valera F."/>
        </authorList>
    </citation>
    <scope>NUCLEOTIDE SEQUENCE [LARGE SCALE GENOMIC DNA]</scope>
    <source>
        <strain evidence="7 8">CP48</strain>
    </source>
</reference>
<protein>
    <recommendedName>
        <fullName evidence="6">Major facilitator superfamily (MFS) profile domain-containing protein</fullName>
    </recommendedName>
</protein>
<feature type="transmembrane region" description="Helical" evidence="5">
    <location>
        <begin position="323"/>
        <end position="343"/>
    </location>
</feature>
<gene>
    <name evidence="7" type="ORF">BM524_00405</name>
</gene>
<dbReference type="GO" id="GO:0005886">
    <property type="term" value="C:plasma membrane"/>
    <property type="evidence" value="ECO:0007669"/>
    <property type="project" value="TreeGrafter"/>
</dbReference>
<keyword evidence="4 5" id="KW-0472">Membrane</keyword>
<evidence type="ECO:0000256" key="1">
    <source>
        <dbReference type="ARBA" id="ARBA00004141"/>
    </source>
</evidence>
<feature type="transmembrane region" description="Helical" evidence="5">
    <location>
        <begin position="262"/>
        <end position="284"/>
    </location>
</feature>
<feature type="transmembrane region" description="Helical" evidence="5">
    <location>
        <begin position="416"/>
        <end position="436"/>
    </location>
</feature>
<dbReference type="SUPFAM" id="SSF103473">
    <property type="entry name" value="MFS general substrate transporter"/>
    <property type="match status" value="1"/>
</dbReference>
<feature type="transmembrane region" description="Helical" evidence="5">
    <location>
        <begin position="181"/>
        <end position="200"/>
    </location>
</feature>
<feature type="domain" description="Major facilitator superfamily (MFS) profile" evidence="6">
    <location>
        <begin position="25"/>
        <end position="438"/>
    </location>
</feature>
<name>A0AAC9NQB7_9ALTE</name>
<dbReference type="PROSITE" id="PS00216">
    <property type="entry name" value="SUGAR_TRANSPORT_1"/>
    <property type="match status" value="1"/>
</dbReference>
<proteinExistence type="predicted"/>
<dbReference type="InterPro" id="IPR020846">
    <property type="entry name" value="MFS_dom"/>
</dbReference>
<dbReference type="AlphaFoldDB" id="A0AAC9NQB7"/>
<dbReference type="PANTHER" id="PTHR23508:SF10">
    <property type="entry name" value="CARBOXYLIC ACID TRANSPORTER PROTEIN HOMOLOG"/>
    <property type="match status" value="1"/>
</dbReference>
<feature type="transmembrane region" description="Helical" evidence="5">
    <location>
        <begin position="296"/>
        <end position="316"/>
    </location>
</feature>
<dbReference type="Pfam" id="PF07690">
    <property type="entry name" value="MFS_1"/>
    <property type="match status" value="1"/>
</dbReference>
<evidence type="ECO:0000313" key="8">
    <source>
        <dbReference type="Proteomes" id="UP000182101"/>
    </source>
</evidence>
<evidence type="ECO:0000256" key="4">
    <source>
        <dbReference type="ARBA" id="ARBA00023136"/>
    </source>
</evidence>
<dbReference type="RefSeq" id="WP_071958252.1">
    <property type="nucleotide sequence ID" value="NZ_CP018024.1"/>
</dbReference>
<dbReference type="GO" id="GO:0046943">
    <property type="term" value="F:carboxylic acid transmembrane transporter activity"/>
    <property type="evidence" value="ECO:0007669"/>
    <property type="project" value="TreeGrafter"/>
</dbReference>
<keyword evidence="3 5" id="KW-1133">Transmembrane helix</keyword>
<keyword evidence="2 5" id="KW-0812">Transmembrane</keyword>
<dbReference type="Proteomes" id="UP000182101">
    <property type="component" value="Chromosome"/>
</dbReference>
<feature type="transmembrane region" description="Helical" evidence="5">
    <location>
        <begin position="149"/>
        <end position="169"/>
    </location>
</feature>
<comment type="subcellular location">
    <subcellularLocation>
        <location evidence="1">Membrane</location>
        <topology evidence="1">Multi-pass membrane protein</topology>
    </subcellularLocation>
</comment>
<feature type="transmembrane region" description="Helical" evidence="5">
    <location>
        <begin position="349"/>
        <end position="374"/>
    </location>
</feature>
<feature type="transmembrane region" description="Helical" evidence="5">
    <location>
        <begin position="115"/>
        <end position="137"/>
    </location>
</feature>
<evidence type="ECO:0000256" key="2">
    <source>
        <dbReference type="ARBA" id="ARBA00022692"/>
    </source>
</evidence>
<dbReference type="Gene3D" id="1.20.1250.20">
    <property type="entry name" value="MFS general substrate transporter like domains"/>
    <property type="match status" value="1"/>
</dbReference>
<accession>A0AAC9NQB7</accession>
<evidence type="ECO:0000313" key="7">
    <source>
        <dbReference type="EMBL" id="APD88384.1"/>
    </source>
</evidence>
<organism evidence="7 8">
    <name type="scientific">Alteromonas mediterranea</name>
    <dbReference type="NCBI Taxonomy" id="314275"/>
    <lineage>
        <taxon>Bacteria</taxon>
        <taxon>Pseudomonadati</taxon>
        <taxon>Pseudomonadota</taxon>
        <taxon>Gammaproteobacteria</taxon>
        <taxon>Alteromonadales</taxon>
        <taxon>Alteromonadaceae</taxon>
        <taxon>Alteromonas/Salinimonas group</taxon>
        <taxon>Alteromonas</taxon>
    </lineage>
</organism>
<evidence type="ECO:0000259" key="6">
    <source>
        <dbReference type="PROSITE" id="PS50850"/>
    </source>
</evidence>
<feature type="transmembrane region" description="Helical" evidence="5">
    <location>
        <begin position="386"/>
        <end position="410"/>
    </location>
</feature>
<dbReference type="EMBL" id="CP018024">
    <property type="protein sequence ID" value="APD88384.1"/>
    <property type="molecule type" value="Genomic_DNA"/>
</dbReference>
<dbReference type="InterPro" id="IPR005829">
    <property type="entry name" value="Sugar_transporter_CS"/>
</dbReference>